<feature type="compositionally biased region" description="Basic and acidic residues" evidence="1">
    <location>
        <begin position="47"/>
        <end position="69"/>
    </location>
</feature>
<evidence type="ECO:0000256" key="1">
    <source>
        <dbReference type="SAM" id="MobiDB-lite"/>
    </source>
</evidence>
<sequence>MWRASARCARRSATASPSAAPMRCWPSRQSDRNRYPSYCETSCHPPRAREKSPPRSFDDRPVRLSDRHALASQPSRPHPALFVSDAERGKSVDRAGGTRRALRGACGEHRQERELDAGIPVAEPERQDPGDDRSGRPGRQADRVVRIRRHPALPHRQDRPAGPGRPGAALRNDPVGVLPDGLDRADVRAGRLLPQIRRTRDRRQATVGALSRRIAAADRCARREAEGPQLDHGRRLHHRRHLDAGLGAQSDRFLPGKGACRLRRFFACRSMAGARPRPTSGAKRPYHTRQGLAHRSQAPRSGYFVLALGFEPPLPMTEAARDAAVLAVATTAPAATLAVVFTVRIALSAIEPPLADFLGLAGFAVVLAAVGVTFFGAALPKLGFAASLERAATAGPAPAFDSVAFNSVAFDPVALERVALPLPGAGFLALVAIGVAIGQFSSCQHHCRI</sequence>
<feature type="compositionally biased region" description="Basic and acidic residues" evidence="1">
    <location>
        <begin position="106"/>
        <end position="116"/>
    </location>
</feature>
<keyword evidence="4" id="KW-1185">Reference proteome</keyword>
<reference evidence="3" key="1">
    <citation type="submission" date="2022-03" db="EMBL/GenBank/DDBJ databases">
        <authorList>
            <person name="Brunel B."/>
        </authorList>
    </citation>
    <scope>NUCLEOTIDE SEQUENCE</scope>
    <source>
        <strain evidence="3">STM4922sample</strain>
    </source>
</reference>
<comment type="caution">
    <text evidence="3">The sequence shown here is derived from an EMBL/GenBank/DDBJ whole genome shotgun (WGS) entry which is preliminary data.</text>
</comment>
<feature type="compositionally biased region" description="Low complexity" evidence="1">
    <location>
        <begin position="1"/>
        <end position="20"/>
    </location>
</feature>
<organism evidence="3 4">
    <name type="scientific">Mesorhizobium ventifaucium</name>
    <dbReference type="NCBI Taxonomy" id="666020"/>
    <lineage>
        <taxon>Bacteria</taxon>
        <taxon>Pseudomonadati</taxon>
        <taxon>Pseudomonadota</taxon>
        <taxon>Alphaproteobacteria</taxon>
        <taxon>Hyphomicrobiales</taxon>
        <taxon>Phyllobacteriaceae</taxon>
        <taxon>Mesorhizobium</taxon>
    </lineage>
</organism>
<dbReference type="Proteomes" id="UP001152604">
    <property type="component" value="Unassembled WGS sequence"/>
</dbReference>
<protein>
    <recommendedName>
        <fullName evidence="5">EamA domain-containing protein</fullName>
    </recommendedName>
</protein>
<feature type="compositionally biased region" description="Low complexity" evidence="1">
    <location>
        <begin position="94"/>
        <end position="105"/>
    </location>
</feature>
<evidence type="ECO:0000313" key="4">
    <source>
        <dbReference type="Proteomes" id="UP001152604"/>
    </source>
</evidence>
<evidence type="ECO:0000313" key="3">
    <source>
        <dbReference type="EMBL" id="CAH2398433.1"/>
    </source>
</evidence>
<keyword evidence="2" id="KW-1133">Transmembrane helix</keyword>
<name>A0ABN8JLN4_9HYPH</name>
<feature type="transmembrane region" description="Helical" evidence="2">
    <location>
        <begin position="323"/>
        <end position="345"/>
    </location>
</feature>
<keyword evidence="2" id="KW-0472">Membrane</keyword>
<keyword evidence="2" id="KW-0812">Transmembrane</keyword>
<gene>
    <name evidence="3" type="ORF">MES4922_20103</name>
</gene>
<evidence type="ECO:0000256" key="2">
    <source>
        <dbReference type="SAM" id="Phobius"/>
    </source>
</evidence>
<accession>A0ABN8JLN4</accession>
<feature type="region of interest" description="Disordered" evidence="1">
    <location>
        <begin position="1"/>
        <end position="177"/>
    </location>
</feature>
<feature type="compositionally biased region" description="Basic and acidic residues" evidence="1">
    <location>
        <begin position="123"/>
        <end position="145"/>
    </location>
</feature>
<dbReference type="EMBL" id="CAKXZS010000012">
    <property type="protein sequence ID" value="CAH2398433.1"/>
    <property type="molecule type" value="Genomic_DNA"/>
</dbReference>
<feature type="transmembrane region" description="Helical" evidence="2">
    <location>
        <begin position="357"/>
        <end position="379"/>
    </location>
</feature>
<proteinExistence type="predicted"/>
<feature type="transmembrane region" description="Helical" evidence="2">
    <location>
        <begin position="418"/>
        <end position="440"/>
    </location>
</feature>
<evidence type="ECO:0008006" key="5">
    <source>
        <dbReference type="Google" id="ProtNLM"/>
    </source>
</evidence>